<proteinExistence type="predicted"/>
<evidence type="ECO:0000313" key="1">
    <source>
        <dbReference type="EMBL" id="MBW84552.1"/>
    </source>
</evidence>
<dbReference type="EMBL" id="GGEC01004069">
    <property type="protein sequence ID" value="MBW84552.1"/>
    <property type="molecule type" value="Transcribed_RNA"/>
</dbReference>
<sequence length="27" mass="3348">MPFSPLIFNRYYTYFAVNYPHFLFDPS</sequence>
<name>A0A2P2ITJ1_RHIMU</name>
<protein>
    <submittedName>
        <fullName evidence="1">Uncharacterized protein</fullName>
    </submittedName>
</protein>
<organism evidence="1">
    <name type="scientific">Rhizophora mucronata</name>
    <name type="common">Asiatic mangrove</name>
    <dbReference type="NCBI Taxonomy" id="61149"/>
    <lineage>
        <taxon>Eukaryota</taxon>
        <taxon>Viridiplantae</taxon>
        <taxon>Streptophyta</taxon>
        <taxon>Embryophyta</taxon>
        <taxon>Tracheophyta</taxon>
        <taxon>Spermatophyta</taxon>
        <taxon>Magnoliopsida</taxon>
        <taxon>eudicotyledons</taxon>
        <taxon>Gunneridae</taxon>
        <taxon>Pentapetalae</taxon>
        <taxon>rosids</taxon>
        <taxon>fabids</taxon>
        <taxon>Malpighiales</taxon>
        <taxon>Rhizophoraceae</taxon>
        <taxon>Rhizophora</taxon>
    </lineage>
</organism>
<dbReference type="AlphaFoldDB" id="A0A2P2ITJ1"/>
<accession>A0A2P2ITJ1</accession>
<reference evidence="1" key="1">
    <citation type="submission" date="2018-02" db="EMBL/GenBank/DDBJ databases">
        <title>Rhizophora mucronata_Transcriptome.</title>
        <authorList>
            <person name="Meera S.P."/>
            <person name="Sreeshan A."/>
            <person name="Augustine A."/>
        </authorList>
    </citation>
    <scope>NUCLEOTIDE SEQUENCE</scope>
    <source>
        <tissue evidence="1">Leaf</tissue>
    </source>
</reference>